<protein>
    <recommendedName>
        <fullName evidence="7">Major facilitator superfamily (MFS) profile domain-containing protein</fullName>
    </recommendedName>
</protein>
<evidence type="ECO:0000256" key="2">
    <source>
        <dbReference type="ARBA" id="ARBA00022692"/>
    </source>
</evidence>
<dbReference type="InterPro" id="IPR050382">
    <property type="entry name" value="MFS_Na/Anion_cotransporter"/>
</dbReference>
<dbReference type="Proteomes" id="UP000092462">
    <property type="component" value="Unassembled WGS sequence"/>
</dbReference>
<dbReference type="SUPFAM" id="SSF103473">
    <property type="entry name" value="MFS general substrate transporter"/>
    <property type="match status" value="1"/>
</dbReference>
<dbReference type="InterPro" id="IPR027378">
    <property type="entry name" value="Nucleotide_channel_N"/>
</dbReference>
<sequence>DTKTTSENHGLFKFALGVRHYQSGLLFLLLLVGYALRVNMSVGIVAMVDNTSANPDFEEYDWNEQKQSLILSSFFWGYVLIQLPAGTWARKFGAKILLTVSMGVCSVGVKTHIHFLLE</sequence>
<dbReference type="AlphaFoldDB" id="A0A1B0GQA5"/>
<dbReference type="EMBL" id="AJVK01016250">
    <property type="status" value="NOT_ANNOTATED_CDS"/>
    <property type="molecule type" value="Genomic_DNA"/>
</dbReference>
<dbReference type="VEuPathDB" id="VectorBase:PPAI009057"/>
<evidence type="ECO:0000313" key="6">
    <source>
        <dbReference type="Proteomes" id="UP000092462"/>
    </source>
</evidence>
<organism evidence="5 6">
    <name type="scientific">Phlebotomus papatasi</name>
    <name type="common">Sandfly</name>
    <dbReference type="NCBI Taxonomy" id="29031"/>
    <lineage>
        <taxon>Eukaryota</taxon>
        <taxon>Metazoa</taxon>
        <taxon>Ecdysozoa</taxon>
        <taxon>Arthropoda</taxon>
        <taxon>Hexapoda</taxon>
        <taxon>Insecta</taxon>
        <taxon>Pterygota</taxon>
        <taxon>Neoptera</taxon>
        <taxon>Endopterygota</taxon>
        <taxon>Diptera</taxon>
        <taxon>Nematocera</taxon>
        <taxon>Psychodoidea</taxon>
        <taxon>Psychodidae</taxon>
        <taxon>Phlebotomus</taxon>
        <taxon>Phlebotomus</taxon>
    </lineage>
</organism>
<evidence type="ECO:0000256" key="4">
    <source>
        <dbReference type="ARBA" id="ARBA00023136"/>
    </source>
</evidence>
<evidence type="ECO:0000256" key="3">
    <source>
        <dbReference type="ARBA" id="ARBA00022989"/>
    </source>
</evidence>
<dbReference type="PANTHER" id="PTHR11662">
    <property type="entry name" value="SOLUTE CARRIER FAMILY 17"/>
    <property type="match status" value="1"/>
</dbReference>
<dbReference type="GO" id="GO:0006820">
    <property type="term" value="P:monoatomic anion transport"/>
    <property type="evidence" value="ECO:0007669"/>
    <property type="project" value="TreeGrafter"/>
</dbReference>
<proteinExistence type="predicted"/>
<keyword evidence="6" id="KW-1185">Reference proteome</keyword>
<evidence type="ECO:0000313" key="5">
    <source>
        <dbReference type="EnsemblMetazoa" id="PPAI009057-PA"/>
    </source>
</evidence>
<dbReference type="GO" id="GO:0022857">
    <property type="term" value="F:transmembrane transporter activity"/>
    <property type="evidence" value="ECO:0007669"/>
    <property type="project" value="InterPro"/>
</dbReference>
<keyword evidence="2" id="KW-0812">Transmembrane</keyword>
<name>A0A1B0GQA5_PHLPP</name>
<dbReference type="GO" id="GO:0016020">
    <property type="term" value="C:membrane"/>
    <property type="evidence" value="ECO:0007669"/>
    <property type="project" value="UniProtKB-SubCell"/>
</dbReference>
<dbReference type="PANTHER" id="PTHR11662:SF280">
    <property type="entry name" value="FI21844P1-RELATED"/>
    <property type="match status" value="1"/>
</dbReference>
<dbReference type="EnsemblMetazoa" id="PPAI009057-RA">
    <property type="protein sequence ID" value="PPAI009057-PA"/>
    <property type="gene ID" value="PPAI009057"/>
</dbReference>
<dbReference type="Pfam" id="PF07690">
    <property type="entry name" value="MFS_1"/>
    <property type="match status" value="1"/>
</dbReference>
<dbReference type="VEuPathDB" id="VectorBase:PPAPM1_004491"/>
<evidence type="ECO:0000256" key="1">
    <source>
        <dbReference type="ARBA" id="ARBA00004141"/>
    </source>
</evidence>
<dbReference type="Gene3D" id="1.20.120.540">
    <property type="entry name" value="Voltage-gated potassium channels"/>
    <property type="match status" value="1"/>
</dbReference>
<comment type="subcellular location">
    <subcellularLocation>
        <location evidence="1">Membrane</location>
        <topology evidence="1">Multi-pass membrane protein</topology>
    </subcellularLocation>
</comment>
<keyword evidence="4" id="KW-0472">Membrane</keyword>
<accession>A0A1B0GQA5</accession>
<dbReference type="InterPro" id="IPR036259">
    <property type="entry name" value="MFS_trans_sf"/>
</dbReference>
<evidence type="ECO:0008006" key="7">
    <source>
        <dbReference type="Google" id="ProtNLM"/>
    </source>
</evidence>
<dbReference type="InterPro" id="IPR011701">
    <property type="entry name" value="MFS"/>
</dbReference>
<reference evidence="5" key="1">
    <citation type="submission" date="2022-08" db="UniProtKB">
        <authorList>
            <consortium name="EnsemblMetazoa"/>
        </authorList>
    </citation>
    <scope>IDENTIFICATION</scope>
    <source>
        <strain evidence="5">Israel</strain>
    </source>
</reference>
<keyword evidence="3" id="KW-1133">Transmembrane helix</keyword>